<dbReference type="InterPro" id="IPR005234">
    <property type="entry name" value="ScpB_csome_segregation"/>
</dbReference>
<dbReference type="PIRSF" id="PIRSF019345">
    <property type="entry name" value="ScpB"/>
    <property type="match status" value="1"/>
</dbReference>
<evidence type="ECO:0000313" key="7">
    <source>
        <dbReference type="EMBL" id="KTR28473.1"/>
    </source>
</evidence>
<dbReference type="Proteomes" id="UP001387110">
    <property type="component" value="Unassembled WGS sequence"/>
</dbReference>
<accession>A0A0V8GGB4</accession>
<dbReference type="GO" id="GO:0005737">
    <property type="term" value="C:cytoplasm"/>
    <property type="evidence" value="ECO:0007669"/>
    <property type="project" value="UniProtKB-SubCell"/>
</dbReference>
<evidence type="ECO:0000313" key="8">
    <source>
        <dbReference type="EMBL" id="MEI4462586.1"/>
    </source>
</evidence>
<evidence type="ECO:0000256" key="3">
    <source>
        <dbReference type="ARBA" id="ARBA00022829"/>
    </source>
</evidence>
<evidence type="ECO:0000256" key="1">
    <source>
        <dbReference type="ARBA" id="ARBA00022490"/>
    </source>
</evidence>
<dbReference type="AlphaFoldDB" id="A0A0V8GGB4"/>
<organism evidence="6 9">
    <name type="scientific">Exiguobacterium indicum</name>
    <dbReference type="NCBI Taxonomy" id="296995"/>
    <lineage>
        <taxon>Bacteria</taxon>
        <taxon>Bacillati</taxon>
        <taxon>Bacillota</taxon>
        <taxon>Bacilli</taxon>
        <taxon>Bacillales</taxon>
        <taxon>Bacillales Family XII. Incertae Sedis</taxon>
        <taxon>Exiguobacterium</taxon>
    </lineage>
</organism>
<keyword evidence="4 5" id="KW-0131">Cell cycle</keyword>
<comment type="caution">
    <text evidence="6">The sequence shown here is derived from an EMBL/GenBank/DDBJ whole genome shotgun (WGS) entry which is preliminary data.</text>
</comment>
<dbReference type="GO" id="GO:0051301">
    <property type="term" value="P:cell division"/>
    <property type="evidence" value="ECO:0007669"/>
    <property type="project" value="UniProtKB-KW"/>
</dbReference>
<dbReference type="GeneID" id="90836185"/>
<dbReference type="GO" id="GO:0051304">
    <property type="term" value="P:chromosome separation"/>
    <property type="evidence" value="ECO:0007669"/>
    <property type="project" value="InterPro"/>
</dbReference>
<dbReference type="Proteomes" id="UP000072605">
    <property type="component" value="Unassembled WGS sequence"/>
</dbReference>
<reference evidence="7 10" key="2">
    <citation type="journal article" date="2016" name="Front. Microbiol.">
        <title>Genomic Resource of Rice Seed Associated Bacteria.</title>
        <authorList>
            <person name="Midha S."/>
            <person name="Bansal K."/>
            <person name="Sharma S."/>
            <person name="Kumar N."/>
            <person name="Patil P.P."/>
            <person name="Chaudhry V."/>
            <person name="Patil P.B."/>
        </authorList>
    </citation>
    <scope>NUCLEOTIDE SEQUENCE [LARGE SCALE GENOMIC DNA]</scope>
    <source>
        <strain evidence="7 10">RSA11</strain>
    </source>
</reference>
<keyword evidence="2 5" id="KW-0132">Cell division</keyword>
<dbReference type="InterPro" id="IPR036388">
    <property type="entry name" value="WH-like_DNA-bd_sf"/>
</dbReference>
<dbReference type="Gene3D" id="1.10.10.10">
    <property type="entry name" value="Winged helix-like DNA-binding domain superfamily/Winged helix DNA-binding domain"/>
    <property type="match status" value="2"/>
</dbReference>
<dbReference type="SUPFAM" id="SSF46785">
    <property type="entry name" value="Winged helix' DNA-binding domain"/>
    <property type="match status" value="2"/>
</dbReference>
<dbReference type="GO" id="GO:0006260">
    <property type="term" value="P:DNA replication"/>
    <property type="evidence" value="ECO:0007669"/>
    <property type="project" value="UniProtKB-UniRule"/>
</dbReference>
<gene>
    <name evidence="5 8" type="primary">scpB</name>
    <name evidence="6" type="ORF">AS033_08135</name>
    <name evidence="7" type="ORF">RSA11_01090</name>
    <name evidence="8" type="ORF">SZL87_09145</name>
</gene>
<comment type="subunit">
    <text evidence="5">Homodimer. Homodimerization may be required to stabilize the binding of ScpA to the Smc head domains. Component of a cohesin-like complex composed of ScpA, ScpB and the Smc homodimer, in which ScpA and ScpB bind to the head domain of Smc. The presence of the three proteins is required for the association of the complex with DNA.</text>
</comment>
<evidence type="ECO:0000256" key="2">
    <source>
        <dbReference type="ARBA" id="ARBA00022618"/>
    </source>
</evidence>
<keyword evidence="3 5" id="KW-0159">Chromosome partition</keyword>
<dbReference type="PANTHER" id="PTHR34298">
    <property type="entry name" value="SEGREGATION AND CONDENSATION PROTEIN B"/>
    <property type="match status" value="1"/>
</dbReference>
<dbReference type="Pfam" id="PF04079">
    <property type="entry name" value="SMC_ScpB"/>
    <property type="match status" value="1"/>
</dbReference>
<evidence type="ECO:0000313" key="11">
    <source>
        <dbReference type="Proteomes" id="UP001387110"/>
    </source>
</evidence>
<dbReference type="EMBL" id="LNQL01000002">
    <property type="protein sequence ID" value="KSU49326.1"/>
    <property type="molecule type" value="Genomic_DNA"/>
</dbReference>
<sequence>MAYEQIIESLLFVVGDDGIDPRGLSQALEISEAAAREQLLALQTTFEAEQRVLQIVESGGVFKMVTRKEMSPYIQAYAGSLAEDSLSRAAMETLVIIAYKQPVTRADIEVVRGVKTERVIHTLSAKGLIEEAGRAKGVGRAKLYKTTDHFLDHFGLNSIEELPPLEFEETFESDGDLFFRNDPSLEERVN</sequence>
<dbReference type="OrthoDB" id="9806226at2"/>
<name>A0A0V8GGB4_9BACL</name>
<keyword evidence="1 5" id="KW-0963">Cytoplasm</keyword>
<reference evidence="8 11" key="3">
    <citation type="submission" date="2023-12" db="EMBL/GenBank/DDBJ databases">
        <authorList>
            <person name="Easwaran N."/>
            <person name="Lazarus H.P.S."/>
        </authorList>
    </citation>
    <scope>NUCLEOTIDE SEQUENCE [LARGE SCALE GENOMIC DNA]</scope>
    <source>
        <strain evidence="8 11">VIT-2023</strain>
    </source>
</reference>
<dbReference type="EMBL" id="JBAWKY010000002">
    <property type="protein sequence ID" value="MEI4462586.1"/>
    <property type="molecule type" value="Genomic_DNA"/>
</dbReference>
<dbReference type="InterPro" id="IPR036390">
    <property type="entry name" value="WH_DNA-bd_sf"/>
</dbReference>
<dbReference type="NCBIfam" id="TIGR00281">
    <property type="entry name" value="SMC-Scp complex subunit ScpB"/>
    <property type="match status" value="1"/>
</dbReference>
<evidence type="ECO:0000256" key="5">
    <source>
        <dbReference type="HAMAP-Rule" id="MF_01804"/>
    </source>
</evidence>
<comment type="similarity">
    <text evidence="5">Belongs to the ScpB family.</text>
</comment>
<evidence type="ECO:0000313" key="10">
    <source>
        <dbReference type="Proteomes" id="UP000072605"/>
    </source>
</evidence>
<dbReference type="RefSeq" id="WP_023467687.1">
    <property type="nucleotide sequence ID" value="NZ_FMYN01000002.1"/>
</dbReference>
<evidence type="ECO:0000313" key="6">
    <source>
        <dbReference type="EMBL" id="KSU49326.1"/>
    </source>
</evidence>
<dbReference type="Proteomes" id="UP000053797">
    <property type="component" value="Unassembled WGS sequence"/>
</dbReference>
<keyword evidence="11" id="KW-1185">Reference proteome</keyword>
<proteinExistence type="inferred from homology"/>
<reference evidence="6 9" key="1">
    <citation type="journal article" date="2015" name="Int. J. Syst. Evol. Microbiol.">
        <title>Exiguobacterium enclense sp. nov., isolated from sediment.</title>
        <authorList>
            <person name="Dastager S.G."/>
            <person name="Mawlankar R."/>
            <person name="Sonalkar V.V."/>
            <person name="Thorat M.N."/>
            <person name="Mual P."/>
            <person name="Verma A."/>
            <person name="Krishnamurthi S."/>
            <person name="Tang S.K."/>
            <person name="Li W.J."/>
        </authorList>
    </citation>
    <scope>NUCLEOTIDE SEQUENCE [LARGE SCALE GENOMIC DNA]</scope>
    <source>
        <strain evidence="6 9">NIO-1109</strain>
    </source>
</reference>
<comment type="function">
    <text evidence="5">Participates in chromosomal partition during cell division. May act via the formation of a condensin-like complex containing Smc and ScpA that pull DNA away from mid-cell into both cell halves.</text>
</comment>
<comment type="subcellular location">
    <subcellularLocation>
        <location evidence="5">Cytoplasm</location>
    </subcellularLocation>
    <text evidence="5">Associated with two foci at the outer edges of the nucleoid region in young cells, and at four foci within both cell halves in older cells.</text>
</comment>
<evidence type="ECO:0000313" key="9">
    <source>
        <dbReference type="Proteomes" id="UP000053797"/>
    </source>
</evidence>
<evidence type="ECO:0000256" key="4">
    <source>
        <dbReference type="ARBA" id="ARBA00023306"/>
    </source>
</evidence>
<protein>
    <recommendedName>
        <fullName evidence="5">Segregation and condensation protein B</fullName>
    </recommendedName>
</protein>
<dbReference type="EMBL" id="LDQV01000004">
    <property type="protein sequence ID" value="KTR28473.1"/>
    <property type="molecule type" value="Genomic_DNA"/>
</dbReference>
<dbReference type="HAMAP" id="MF_01804">
    <property type="entry name" value="ScpB"/>
    <property type="match status" value="1"/>
</dbReference>
<dbReference type="PANTHER" id="PTHR34298:SF2">
    <property type="entry name" value="SEGREGATION AND CONDENSATION PROTEIN B"/>
    <property type="match status" value="1"/>
</dbReference>